<evidence type="ECO:0000259" key="3">
    <source>
        <dbReference type="Pfam" id="PF00535"/>
    </source>
</evidence>
<sequence>MNVLTDMKDLLAHILSADYSQVHFHPQLQETFNASAQKVAIFATSEFEGFYYNGGIGTYYQALSQHLAADGWSIILLLCQNDTEFGGKSQLPNLQHIFSTVEVDKVLNLQPIHRAILAESQKQTIAQWFDYESLCCLFFTQAILASFPEAVVYVEFPAIWGFGYRSIQAKKSGVLPNRCLIGVTDHGGFEWLRETNHRYAVEHPHWFWQAYHYEQYSYENADVTYFPSHFLKSKVESYGWKTSQAVHLPYFIPIVNLAAQKDDVRTIRESLRDVGALIELPLQDPQKIPLVFFGRLEERKGLCTFVEALQSLSPNISEKLEIIFLGKIVQLESTQLKGLDSKQYIDGALKGKISYQILPNLSSLEAIELVRQLPMPTVCLCSLQENFPNTALEMGQLTIRLVVSDTGGFQETLNLISRTDGVHWFEPGNVTSLAASIGEVISAPPEMPVIPERAFLETVNQKLLSQRLEYMTEAFIKSAPKEPKSPRITIGVTCFSDEGKVLDCLESLAGQTYQNIEVIVLYKNSAGKPIPEPITRAKVQFSSYQFIESNVNQSLGAAYNRLVELATGKYFLQFASDCIALPLMVEKFVTAACESDSVAVVCPDMKLNHNFEVINLNDGSLLKLLEFNYNRDLCALFAVELLREFRYSEVRDLLGLNWHILGAAIATGKEIAYYPYPLYLSDSPGALSINPEKFPKERYYLRQYLSQIEASRWTQRQLHLLLTCVEQLWQSETQKQGQIWQIQQEKNRYQALASQSQAWMHTALQTQDELDSIQSQLQEAQAEIERVKAQLEQVQQQTPIR</sequence>
<dbReference type="InterPro" id="IPR029044">
    <property type="entry name" value="Nucleotide-diphossugar_trans"/>
</dbReference>
<keyword evidence="1" id="KW-0175">Coiled coil</keyword>
<dbReference type="Pfam" id="PF00534">
    <property type="entry name" value="Glycos_transf_1"/>
    <property type="match status" value="1"/>
</dbReference>
<accession>K9TTF7</accession>
<feature type="domain" description="Glycosyltransferase 2-like" evidence="3">
    <location>
        <begin position="490"/>
        <end position="604"/>
    </location>
</feature>
<dbReference type="Pfam" id="PF00535">
    <property type="entry name" value="Glycos_transf_2"/>
    <property type="match status" value="1"/>
</dbReference>
<evidence type="ECO:0000313" key="5">
    <source>
        <dbReference type="Proteomes" id="UP000010367"/>
    </source>
</evidence>
<dbReference type="GO" id="GO:0016757">
    <property type="term" value="F:glycosyltransferase activity"/>
    <property type="evidence" value="ECO:0007669"/>
    <property type="project" value="InterPro"/>
</dbReference>
<dbReference type="SUPFAM" id="SSF53448">
    <property type="entry name" value="Nucleotide-diphospho-sugar transferases"/>
    <property type="match status" value="1"/>
</dbReference>
<evidence type="ECO:0000313" key="4">
    <source>
        <dbReference type="EMBL" id="AFY85466.1"/>
    </source>
</evidence>
<feature type="coiled-coil region" evidence="1">
    <location>
        <begin position="763"/>
        <end position="797"/>
    </location>
</feature>
<gene>
    <name evidence="4" type="ORF">Oscil6304_6005</name>
</gene>
<dbReference type="Gene3D" id="3.40.50.2000">
    <property type="entry name" value="Glycogen Phosphorylase B"/>
    <property type="match status" value="1"/>
</dbReference>
<dbReference type="Gene3D" id="3.90.550.10">
    <property type="entry name" value="Spore Coat Polysaccharide Biosynthesis Protein SpsA, Chain A"/>
    <property type="match status" value="1"/>
</dbReference>
<name>K9TTF7_9CYAN</name>
<dbReference type="eggNOG" id="COG0297">
    <property type="taxonomic scope" value="Bacteria"/>
</dbReference>
<dbReference type="PANTHER" id="PTHR12526">
    <property type="entry name" value="GLYCOSYLTRANSFERASE"/>
    <property type="match status" value="1"/>
</dbReference>
<geneLocation type="plasmid" evidence="4 5">
    <name>pOSCIL6304.01</name>
</geneLocation>
<keyword evidence="4" id="KW-0614">Plasmid</keyword>
<reference evidence="4 5" key="1">
    <citation type="submission" date="2012-06" db="EMBL/GenBank/DDBJ databases">
        <title>Finished plasmid 1 of genome of Oscillatoria acuminata PCC 6304.</title>
        <authorList>
            <consortium name="US DOE Joint Genome Institute"/>
            <person name="Gugger M."/>
            <person name="Coursin T."/>
            <person name="Rippka R."/>
            <person name="Tandeau De Marsac N."/>
            <person name="Huntemann M."/>
            <person name="Wei C.-L."/>
            <person name="Han J."/>
            <person name="Detter J.C."/>
            <person name="Han C."/>
            <person name="Tapia R."/>
            <person name="Davenport K."/>
            <person name="Daligault H."/>
            <person name="Erkkila T."/>
            <person name="Gu W."/>
            <person name="Munk A.C.C."/>
            <person name="Teshima H."/>
            <person name="Xu Y."/>
            <person name="Chain P."/>
            <person name="Chen A."/>
            <person name="Krypides N."/>
            <person name="Mavromatis K."/>
            <person name="Markowitz V."/>
            <person name="Szeto E."/>
            <person name="Ivanova N."/>
            <person name="Mikhailova N."/>
            <person name="Ovchinnikova G."/>
            <person name="Pagani I."/>
            <person name="Pati A."/>
            <person name="Goodwin L."/>
            <person name="Peters L."/>
            <person name="Pitluck S."/>
            <person name="Woyke T."/>
            <person name="Kerfeld C."/>
        </authorList>
    </citation>
    <scope>NUCLEOTIDE SEQUENCE [LARGE SCALE GENOMIC DNA]</scope>
    <source>
        <strain evidence="4 5">PCC 6304</strain>
        <plasmid evidence="5">Plasmid pOSCIL6304.01</plasmid>
    </source>
</reference>
<dbReference type="InterPro" id="IPR001296">
    <property type="entry name" value="Glyco_trans_1"/>
</dbReference>
<dbReference type="CDD" id="cd03801">
    <property type="entry name" value="GT4_PimA-like"/>
    <property type="match status" value="1"/>
</dbReference>
<dbReference type="AlphaFoldDB" id="K9TTF7"/>
<dbReference type="eggNOG" id="COG1216">
    <property type="taxonomic scope" value="Bacteria"/>
</dbReference>
<dbReference type="KEGG" id="oac:Oscil6304_6005"/>
<dbReference type="CDD" id="cd00761">
    <property type="entry name" value="Glyco_tranf_GTA_type"/>
    <property type="match status" value="1"/>
</dbReference>
<dbReference type="OrthoDB" id="549701at2"/>
<keyword evidence="4" id="KW-0808">Transferase</keyword>
<keyword evidence="5" id="KW-1185">Reference proteome</keyword>
<dbReference type="eggNOG" id="COG4487">
    <property type="taxonomic scope" value="Bacteria"/>
</dbReference>
<dbReference type="PANTHER" id="PTHR12526:SF638">
    <property type="entry name" value="SPORE COAT PROTEIN SA"/>
    <property type="match status" value="1"/>
</dbReference>
<feature type="domain" description="Glycosyl transferase family 1" evidence="2">
    <location>
        <begin position="287"/>
        <end position="445"/>
    </location>
</feature>
<dbReference type="InParanoid" id="K9TTF7"/>
<dbReference type="Proteomes" id="UP000010367">
    <property type="component" value="Plasmid pOSCIL6304.01"/>
</dbReference>
<proteinExistence type="predicted"/>
<dbReference type="SUPFAM" id="SSF53756">
    <property type="entry name" value="UDP-Glycosyltransferase/glycogen phosphorylase"/>
    <property type="match status" value="1"/>
</dbReference>
<evidence type="ECO:0000259" key="2">
    <source>
        <dbReference type="Pfam" id="PF00534"/>
    </source>
</evidence>
<dbReference type="InterPro" id="IPR001173">
    <property type="entry name" value="Glyco_trans_2-like"/>
</dbReference>
<dbReference type="PATRIC" id="fig|56110.3.peg.7385"/>
<organism evidence="4 5">
    <name type="scientific">Oscillatoria acuminata PCC 6304</name>
    <dbReference type="NCBI Taxonomy" id="56110"/>
    <lineage>
        <taxon>Bacteria</taxon>
        <taxon>Bacillati</taxon>
        <taxon>Cyanobacteriota</taxon>
        <taxon>Cyanophyceae</taxon>
        <taxon>Oscillatoriophycideae</taxon>
        <taxon>Oscillatoriales</taxon>
        <taxon>Oscillatoriaceae</taxon>
        <taxon>Oscillatoria</taxon>
    </lineage>
</organism>
<dbReference type="HOGENOM" id="CLU_357805_0_0_3"/>
<dbReference type="EMBL" id="CP003608">
    <property type="protein sequence ID" value="AFY85466.1"/>
    <property type="molecule type" value="Genomic_DNA"/>
</dbReference>
<evidence type="ECO:0000256" key="1">
    <source>
        <dbReference type="SAM" id="Coils"/>
    </source>
</evidence>
<protein>
    <submittedName>
        <fullName evidence="4">Putative glycosyltransferase</fullName>
    </submittedName>
</protein>
<dbReference type="RefSeq" id="WP_015163245.1">
    <property type="nucleotide sequence ID" value="NC_019700.1"/>
</dbReference>